<protein>
    <recommendedName>
        <fullName evidence="2">SAP domain-containing protein</fullName>
    </recommendedName>
</protein>
<feature type="compositionally biased region" description="Pro residues" evidence="1">
    <location>
        <begin position="127"/>
        <end position="144"/>
    </location>
</feature>
<feature type="compositionally biased region" description="Low complexity" evidence="1">
    <location>
        <begin position="113"/>
        <end position="126"/>
    </location>
</feature>
<comment type="caution">
    <text evidence="3">The sequence shown here is derived from an EMBL/GenBank/DDBJ whole genome shotgun (WGS) entry which is preliminary data.</text>
</comment>
<evidence type="ECO:0000313" key="3">
    <source>
        <dbReference type="EMBL" id="KAJ7695472.1"/>
    </source>
</evidence>
<feature type="domain" description="SAP" evidence="2">
    <location>
        <begin position="7"/>
        <end position="41"/>
    </location>
</feature>
<proteinExistence type="predicted"/>
<gene>
    <name evidence="3" type="ORF">B0H17DRAFT_1198694</name>
</gene>
<evidence type="ECO:0000313" key="4">
    <source>
        <dbReference type="Proteomes" id="UP001221757"/>
    </source>
</evidence>
<dbReference type="PROSITE" id="PS50800">
    <property type="entry name" value="SAP"/>
    <property type="match status" value="1"/>
</dbReference>
<dbReference type="AlphaFoldDB" id="A0AAD7DMS6"/>
<dbReference type="EMBL" id="JARKIE010000038">
    <property type="protein sequence ID" value="KAJ7695472.1"/>
    <property type="molecule type" value="Genomic_DNA"/>
</dbReference>
<keyword evidence="4" id="KW-1185">Reference proteome</keyword>
<feature type="region of interest" description="Disordered" evidence="1">
    <location>
        <begin position="60"/>
        <end position="144"/>
    </location>
</feature>
<reference evidence="3" key="1">
    <citation type="submission" date="2023-03" db="EMBL/GenBank/DDBJ databases">
        <title>Massive genome expansion in bonnet fungi (Mycena s.s.) driven by repeated elements and novel gene families across ecological guilds.</title>
        <authorList>
            <consortium name="Lawrence Berkeley National Laboratory"/>
            <person name="Harder C.B."/>
            <person name="Miyauchi S."/>
            <person name="Viragh M."/>
            <person name="Kuo A."/>
            <person name="Thoen E."/>
            <person name="Andreopoulos B."/>
            <person name="Lu D."/>
            <person name="Skrede I."/>
            <person name="Drula E."/>
            <person name="Henrissat B."/>
            <person name="Morin E."/>
            <person name="Kohler A."/>
            <person name="Barry K."/>
            <person name="LaButti K."/>
            <person name="Morin E."/>
            <person name="Salamov A."/>
            <person name="Lipzen A."/>
            <person name="Mereny Z."/>
            <person name="Hegedus B."/>
            <person name="Baldrian P."/>
            <person name="Stursova M."/>
            <person name="Weitz H."/>
            <person name="Taylor A."/>
            <person name="Grigoriev I.V."/>
            <person name="Nagy L.G."/>
            <person name="Martin F."/>
            <person name="Kauserud H."/>
        </authorList>
    </citation>
    <scope>NUCLEOTIDE SEQUENCE</scope>
    <source>
        <strain evidence="3">CBHHK067</strain>
    </source>
</reference>
<organism evidence="3 4">
    <name type="scientific">Mycena rosella</name>
    <name type="common">Pink bonnet</name>
    <name type="synonym">Agaricus rosellus</name>
    <dbReference type="NCBI Taxonomy" id="1033263"/>
    <lineage>
        <taxon>Eukaryota</taxon>
        <taxon>Fungi</taxon>
        <taxon>Dikarya</taxon>
        <taxon>Basidiomycota</taxon>
        <taxon>Agaricomycotina</taxon>
        <taxon>Agaricomycetes</taxon>
        <taxon>Agaricomycetidae</taxon>
        <taxon>Agaricales</taxon>
        <taxon>Marasmiineae</taxon>
        <taxon>Mycenaceae</taxon>
        <taxon>Mycena</taxon>
    </lineage>
</organism>
<evidence type="ECO:0000259" key="2">
    <source>
        <dbReference type="PROSITE" id="PS50800"/>
    </source>
</evidence>
<sequence>MTFTGTFKQQKLGELRDLAWALGLDEAGIKGQLLERIQPHFDIPSNAALQTDSRYVALFGKRKHGKHNEETSDADGEPVAGPSTTSSQHSPQRRRLDEIGNFVVSPRRPRAPPTASTQATVYTPPYHLFPPYPPPPPHFHPLAP</sequence>
<dbReference type="InterPro" id="IPR003034">
    <property type="entry name" value="SAP_dom"/>
</dbReference>
<evidence type="ECO:0000256" key="1">
    <source>
        <dbReference type="SAM" id="MobiDB-lite"/>
    </source>
</evidence>
<name>A0AAD7DMS6_MYCRO</name>
<dbReference type="Proteomes" id="UP001221757">
    <property type="component" value="Unassembled WGS sequence"/>
</dbReference>
<accession>A0AAD7DMS6</accession>